<name>A0A0G1KQF3_9BACT</name>
<organism evidence="1 2">
    <name type="scientific">Candidatus Collierbacteria bacterium GW2011_GWA2_44_99</name>
    <dbReference type="NCBI Taxonomy" id="1618380"/>
    <lineage>
        <taxon>Bacteria</taxon>
        <taxon>Candidatus Collieribacteriota</taxon>
    </lineage>
</organism>
<reference evidence="1 2" key="1">
    <citation type="journal article" date="2015" name="Nature">
        <title>rRNA introns, odd ribosomes, and small enigmatic genomes across a large radiation of phyla.</title>
        <authorList>
            <person name="Brown C.T."/>
            <person name="Hug L.A."/>
            <person name="Thomas B.C."/>
            <person name="Sharon I."/>
            <person name="Castelle C.J."/>
            <person name="Singh A."/>
            <person name="Wilkins M.J."/>
            <person name="Williams K.H."/>
            <person name="Banfield J.F."/>
        </authorList>
    </citation>
    <scope>NUCLEOTIDE SEQUENCE [LARGE SCALE GENOMIC DNA]</scope>
</reference>
<dbReference type="EMBL" id="LCJW01000020">
    <property type="protein sequence ID" value="KKT85891.1"/>
    <property type="molecule type" value="Genomic_DNA"/>
</dbReference>
<sequence>MEAKVSIDSEKTIAPEKEYEKILALFCDNSGLDVKEVETRMKSSGLDKIVTGPKTGLLKKLFPDEKDRDLREIFQWIELDRDHIIKGGKIFQWLDLVVTWTQIGSGKNKFELLFPVVADNALVQLKKELHNWETNLQSISNEINRDPYLLEQKATVTKRVGRVDDTLRRINTIGIKEIAKGRIPVTRVLSFTANEENNNPEISQLALDVLVSESTFGINNQSRLVNMTLADLNRHKAWPEKGSPLTSWSFASLNNHPALRNIAVEKSIIQVSSLPIMELCWSRDAIQAASLRDDLYPIRRWYVGDDLHAPAMDNKMRLDDLGERNIHAGIFQSEDEATVWGNIPNLGVFNLL</sequence>
<protein>
    <submittedName>
        <fullName evidence="1">Uncharacterized protein</fullName>
    </submittedName>
</protein>
<dbReference type="AlphaFoldDB" id="A0A0G1KQF3"/>
<dbReference type="Proteomes" id="UP000034797">
    <property type="component" value="Unassembled WGS sequence"/>
</dbReference>
<gene>
    <name evidence="1" type="ORF">UW84_C0020G0027</name>
</gene>
<proteinExistence type="predicted"/>
<accession>A0A0G1KQF3</accession>
<evidence type="ECO:0000313" key="1">
    <source>
        <dbReference type="EMBL" id="KKT85891.1"/>
    </source>
</evidence>
<comment type="caution">
    <text evidence="1">The sequence shown here is derived from an EMBL/GenBank/DDBJ whole genome shotgun (WGS) entry which is preliminary data.</text>
</comment>
<evidence type="ECO:0000313" key="2">
    <source>
        <dbReference type="Proteomes" id="UP000034797"/>
    </source>
</evidence>